<dbReference type="InterPro" id="IPR027417">
    <property type="entry name" value="P-loop_NTPase"/>
</dbReference>
<reference evidence="1 2" key="1">
    <citation type="submission" date="2018-02" db="EMBL/GenBank/DDBJ databases">
        <title>The draft genome of Sphingobacterium sp. 5JN-11.</title>
        <authorList>
            <person name="Liu L."/>
            <person name="Li L."/>
            <person name="Liang L."/>
            <person name="Zhang X."/>
            <person name="Wang T."/>
        </authorList>
    </citation>
    <scope>NUCLEOTIDE SEQUENCE [LARGE SCALE GENOMIC DNA]</scope>
    <source>
        <strain evidence="1 2">5JN-11</strain>
    </source>
</reference>
<dbReference type="InterPro" id="IPR017026">
    <property type="entry name" value="ImuA"/>
</dbReference>
<proteinExistence type="predicted"/>
<dbReference type="SUPFAM" id="SSF52540">
    <property type="entry name" value="P-loop containing nucleoside triphosphate hydrolases"/>
    <property type="match status" value="1"/>
</dbReference>
<dbReference type="EMBL" id="PVBQ01000005">
    <property type="protein sequence ID" value="PRD47773.1"/>
    <property type="molecule type" value="Genomic_DNA"/>
</dbReference>
<protein>
    <submittedName>
        <fullName evidence="1">Error-prone repair protein ImuA</fullName>
    </submittedName>
</protein>
<dbReference type="PIRSF" id="PIRSF034285">
    <property type="entry name" value="UCP034285"/>
    <property type="match status" value="1"/>
</dbReference>
<comment type="caution">
    <text evidence="1">The sequence shown here is derived from an EMBL/GenBank/DDBJ whole genome shotgun (WGS) entry which is preliminary data.</text>
</comment>
<sequence length="260" mass="29385">MILLSLVTNIYFFEDMEGIKKEIIESLREKIMIMEGFKSGMMEMERPDFGLQEMAHAFPRGVFPTGAVHEFTSPTAACATASNGFISGLLSGLIKHGMFCLWVSTKRSLFPLALKTYGIEPHQVIFVDVKRDKDVLWVMEQGLKCDALAAVVAELGEVSFAESQRLQLAVEKSHVTGFLHRRRPRRQQALACVARWRIRPVASRVPEGMPGVGHPTWEVELEKIRNGKPGKWYIEWRRGEFTFLPAAQGIPAALKREHYA</sequence>
<dbReference type="AlphaFoldDB" id="A0A2S9J4Q4"/>
<dbReference type="Proteomes" id="UP000239711">
    <property type="component" value="Unassembled WGS sequence"/>
</dbReference>
<gene>
    <name evidence="1" type="ORF">C5745_07605</name>
</gene>
<evidence type="ECO:0000313" key="2">
    <source>
        <dbReference type="Proteomes" id="UP000239711"/>
    </source>
</evidence>
<accession>A0A2S9J4Q4</accession>
<name>A0A2S9J4Q4_9SPHI</name>
<organism evidence="1 2">
    <name type="scientific">Sphingobacterium haloxyli</name>
    <dbReference type="NCBI Taxonomy" id="2100533"/>
    <lineage>
        <taxon>Bacteria</taxon>
        <taxon>Pseudomonadati</taxon>
        <taxon>Bacteroidota</taxon>
        <taxon>Sphingobacteriia</taxon>
        <taxon>Sphingobacteriales</taxon>
        <taxon>Sphingobacteriaceae</taxon>
        <taxon>Sphingobacterium</taxon>
    </lineage>
</organism>
<evidence type="ECO:0000313" key="1">
    <source>
        <dbReference type="EMBL" id="PRD47773.1"/>
    </source>
</evidence>
<dbReference type="Gene3D" id="3.40.50.300">
    <property type="entry name" value="P-loop containing nucleotide triphosphate hydrolases"/>
    <property type="match status" value="1"/>
</dbReference>
<keyword evidence="2" id="KW-1185">Reference proteome</keyword>